<keyword evidence="2" id="KW-1185">Reference proteome</keyword>
<evidence type="ECO:0000313" key="1">
    <source>
        <dbReference type="EMBL" id="KIJ32483.1"/>
    </source>
</evidence>
<gene>
    <name evidence="1" type="ORF">M422DRAFT_35787</name>
</gene>
<reference evidence="1 2" key="1">
    <citation type="submission" date="2014-06" db="EMBL/GenBank/DDBJ databases">
        <title>Evolutionary Origins and Diversification of the Mycorrhizal Mutualists.</title>
        <authorList>
            <consortium name="DOE Joint Genome Institute"/>
            <consortium name="Mycorrhizal Genomics Consortium"/>
            <person name="Kohler A."/>
            <person name="Kuo A."/>
            <person name="Nagy L.G."/>
            <person name="Floudas D."/>
            <person name="Copeland A."/>
            <person name="Barry K.W."/>
            <person name="Cichocki N."/>
            <person name="Veneault-Fourrey C."/>
            <person name="LaButti K."/>
            <person name="Lindquist E.A."/>
            <person name="Lipzen A."/>
            <person name="Lundell T."/>
            <person name="Morin E."/>
            <person name="Murat C."/>
            <person name="Riley R."/>
            <person name="Ohm R."/>
            <person name="Sun H."/>
            <person name="Tunlid A."/>
            <person name="Henrissat B."/>
            <person name="Grigoriev I.V."/>
            <person name="Hibbett D.S."/>
            <person name="Martin F."/>
        </authorList>
    </citation>
    <scope>NUCLEOTIDE SEQUENCE [LARGE SCALE GENOMIC DNA]</scope>
    <source>
        <strain evidence="1 2">SS14</strain>
    </source>
</reference>
<protein>
    <submittedName>
        <fullName evidence="1">Uncharacterized protein</fullName>
    </submittedName>
</protein>
<dbReference type="EMBL" id="KN837226">
    <property type="protein sequence ID" value="KIJ32483.1"/>
    <property type="molecule type" value="Genomic_DNA"/>
</dbReference>
<evidence type="ECO:0000313" key="2">
    <source>
        <dbReference type="Proteomes" id="UP000054279"/>
    </source>
</evidence>
<dbReference type="Proteomes" id="UP000054279">
    <property type="component" value="Unassembled WGS sequence"/>
</dbReference>
<name>A0A0C9TQR8_SPHS4</name>
<sequence length="113" mass="13590">MMARCQALRFRFYFSFAARIRRTARKEILRRPRKETLHIMIRVHPLLLPLAQLLHNRPIPLLALRLPHRLIRRRHLRLHSKQWNRLLLTLPLHLWSARDAGFTDVPRELLGCG</sequence>
<dbReference type="AlphaFoldDB" id="A0A0C9TQR8"/>
<organism evidence="1 2">
    <name type="scientific">Sphaerobolus stellatus (strain SS14)</name>
    <dbReference type="NCBI Taxonomy" id="990650"/>
    <lineage>
        <taxon>Eukaryota</taxon>
        <taxon>Fungi</taxon>
        <taxon>Dikarya</taxon>
        <taxon>Basidiomycota</taxon>
        <taxon>Agaricomycotina</taxon>
        <taxon>Agaricomycetes</taxon>
        <taxon>Phallomycetidae</taxon>
        <taxon>Geastrales</taxon>
        <taxon>Sphaerobolaceae</taxon>
        <taxon>Sphaerobolus</taxon>
    </lineage>
</organism>
<dbReference type="HOGENOM" id="CLU_2135112_0_0_1"/>
<proteinExistence type="predicted"/>
<accession>A0A0C9TQR8</accession>